<protein>
    <submittedName>
        <fullName evidence="4">Related to HPP family protein</fullName>
    </submittedName>
</protein>
<dbReference type="AlphaFoldDB" id="A0A2D3V3F6"/>
<dbReference type="EMBL" id="FJUY01000011">
    <property type="protein sequence ID" value="CZT21225.1"/>
    <property type="molecule type" value="Genomic_DNA"/>
</dbReference>
<keyword evidence="2" id="KW-0812">Transmembrane</keyword>
<evidence type="ECO:0000256" key="1">
    <source>
        <dbReference type="SAM" id="MobiDB-lite"/>
    </source>
</evidence>
<keyword evidence="5" id="KW-1185">Reference proteome</keyword>
<dbReference type="STRING" id="112498.A0A2D3V3F6"/>
<dbReference type="PANTHER" id="PTHR33741">
    <property type="entry name" value="TRANSMEMBRANE PROTEIN DDB_G0269096-RELATED"/>
    <property type="match status" value="1"/>
</dbReference>
<feature type="region of interest" description="Disordered" evidence="1">
    <location>
        <begin position="233"/>
        <end position="268"/>
    </location>
</feature>
<feature type="transmembrane region" description="Helical" evidence="2">
    <location>
        <begin position="141"/>
        <end position="164"/>
    </location>
</feature>
<feature type="transmembrane region" description="Helical" evidence="2">
    <location>
        <begin position="115"/>
        <end position="134"/>
    </location>
</feature>
<keyword evidence="2" id="KW-1133">Transmembrane helix</keyword>
<feature type="transmembrane region" description="Helical" evidence="2">
    <location>
        <begin position="54"/>
        <end position="76"/>
    </location>
</feature>
<organism evidence="4 5">
    <name type="scientific">Ramularia collo-cygni</name>
    <dbReference type="NCBI Taxonomy" id="112498"/>
    <lineage>
        <taxon>Eukaryota</taxon>
        <taxon>Fungi</taxon>
        <taxon>Dikarya</taxon>
        <taxon>Ascomycota</taxon>
        <taxon>Pezizomycotina</taxon>
        <taxon>Dothideomycetes</taxon>
        <taxon>Dothideomycetidae</taxon>
        <taxon>Mycosphaerellales</taxon>
        <taxon>Mycosphaerellaceae</taxon>
        <taxon>Ramularia</taxon>
    </lineage>
</organism>
<reference evidence="4 5" key="1">
    <citation type="submission" date="2016-03" db="EMBL/GenBank/DDBJ databases">
        <authorList>
            <person name="Ploux O."/>
        </authorList>
    </citation>
    <scope>NUCLEOTIDE SEQUENCE [LARGE SCALE GENOMIC DNA]</scope>
    <source>
        <strain evidence="4 5">URUG2</strain>
    </source>
</reference>
<evidence type="ECO:0000259" key="3">
    <source>
        <dbReference type="Pfam" id="PF04982"/>
    </source>
</evidence>
<dbReference type="InterPro" id="IPR007065">
    <property type="entry name" value="HPP"/>
</dbReference>
<dbReference type="GeneID" id="35602208"/>
<dbReference type="InterPro" id="IPR058581">
    <property type="entry name" value="TM_HPP"/>
</dbReference>
<accession>A0A2D3V3F6</accession>
<name>A0A2D3V3F6_9PEZI</name>
<dbReference type="OrthoDB" id="2016548at2759"/>
<sequence>MGRITSSLRQHLTNWNIDTFLNPYIPPNPLSHLPTPISHFLGYRSHPPKEAPSIIQWPVTFLATVAALCLVSGIGNYGPEILKYHPPVIIASLGASAILDFGAIASPLAQPRNSIIGNTLAALCGVAIAKLFQLSPQFEGIMWVSGAVGCAVAGLVMSVTGTVHPPGGATAVLASTEMHVLAMGWPYVGIVLMDSTLMVCVALLFNNVFRRYPLYWWTPGSVGGKLREERAEKAEMEVEEMEKKNENGGDEEKGKVGSDTSSDRTLKRELSHRVEVVEGLEGILVKSHSIQVPKHARLSEEEVAVLSRIQERLRVRME</sequence>
<gene>
    <name evidence="4" type="ORF">RCC_07087</name>
</gene>
<keyword evidence="2" id="KW-0472">Membrane</keyword>
<feature type="domain" description="HPP transmembrane region" evidence="3">
    <location>
        <begin position="51"/>
        <end position="213"/>
    </location>
</feature>
<evidence type="ECO:0000256" key="2">
    <source>
        <dbReference type="SAM" id="Phobius"/>
    </source>
</evidence>
<dbReference type="PANTHER" id="PTHR33741:SF5">
    <property type="entry name" value="TRANSMEMBRANE PROTEIN DDB_G0269096-RELATED"/>
    <property type="match status" value="1"/>
</dbReference>
<dbReference type="RefSeq" id="XP_023628114.1">
    <property type="nucleotide sequence ID" value="XM_023772346.1"/>
</dbReference>
<dbReference type="Proteomes" id="UP000225277">
    <property type="component" value="Unassembled WGS sequence"/>
</dbReference>
<proteinExistence type="predicted"/>
<feature type="transmembrane region" description="Helical" evidence="2">
    <location>
        <begin position="184"/>
        <end position="205"/>
    </location>
</feature>
<evidence type="ECO:0000313" key="4">
    <source>
        <dbReference type="EMBL" id="CZT21225.1"/>
    </source>
</evidence>
<feature type="transmembrane region" description="Helical" evidence="2">
    <location>
        <begin position="88"/>
        <end position="109"/>
    </location>
</feature>
<dbReference type="Pfam" id="PF04982">
    <property type="entry name" value="TM_HPP"/>
    <property type="match status" value="1"/>
</dbReference>
<evidence type="ECO:0000313" key="5">
    <source>
        <dbReference type="Proteomes" id="UP000225277"/>
    </source>
</evidence>